<dbReference type="RefSeq" id="WP_339555037.1">
    <property type="nucleotide sequence ID" value="NZ_CP159258.1"/>
</dbReference>
<organism evidence="1">
    <name type="scientific">Pseudomonas sp. MYb327</name>
    <dbReference type="NCBI Taxonomy" id="2745230"/>
    <lineage>
        <taxon>Bacteria</taxon>
        <taxon>Pseudomonadati</taxon>
        <taxon>Pseudomonadota</taxon>
        <taxon>Gammaproteobacteria</taxon>
        <taxon>Pseudomonadales</taxon>
        <taxon>Pseudomonadaceae</taxon>
        <taxon>Pseudomonas</taxon>
    </lineage>
</organism>
<proteinExistence type="predicted"/>
<dbReference type="AlphaFoldDB" id="A0AAU8E215"/>
<name>A0AAU8E215_9PSED</name>
<accession>A0AAU8E215</accession>
<dbReference type="EMBL" id="CP159258">
    <property type="protein sequence ID" value="XCG74363.1"/>
    <property type="molecule type" value="Genomic_DNA"/>
</dbReference>
<protein>
    <submittedName>
        <fullName evidence="1">Uncharacterized protein</fullName>
    </submittedName>
</protein>
<gene>
    <name evidence="1" type="ORF">ABVN21_27080</name>
</gene>
<sequence>MQNMDAKQSFTAQLFVNGAPVALAGKFLQKKLDDPNTSEYWAGVYRKQMERVKDMLTHGEGLTPETFLFAHHDGVYTIKVADENGQFIYNASMEGELRNLTASNTDNPTYFHVINRLGDSVKLDDLPEELTRIRLHTGPQHREVHNYGDNGPNFSALTDMEGRGGRLVFFELKILERKVLQ</sequence>
<reference evidence="1" key="1">
    <citation type="submission" date="2024-06" db="EMBL/GenBank/DDBJ databases">
        <title>The Caenorhabditis elegans bacterial microbiome influences microsporidia infection through nutrient limitation and inhibiting parasite invasion.</title>
        <authorList>
            <person name="Tamim El Jarkass H."/>
            <person name="Castelblanco S."/>
            <person name="Kaur M."/>
            <person name="Wan Y.C."/>
            <person name="Ellis A.E."/>
            <person name="Sheldon R.D."/>
            <person name="Lien E.C."/>
            <person name="Burton N.O."/>
            <person name="Wright G.D."/>
            <person name="Reinke A.W."/>
        </authorList>
    </citation>
    <scope>NUCLEOTIDE SEQUENCE</scope>
    <source>
        <strain evidence="1">MYb327</strain>
    </source>
</reference>
<evidence type="ECO:0000313" key="1">
    <source>
        <dbReference type="EMBL" id="XCG74363.1"/>
    </source>
</evidence>